<keyword evidence="2 7" id="KW-0489">Methyltransferase</keyword>
<evidence type="ECO:0000256" key="1">
    <source>
        <dbReference type="ARBA" id="ARBA00011975"/>
    </source>
</evidence>
<dbReference type="GO" id="GO:0009307">
    <property type="term" value="P:DNA restriction-modification system"/>
    <property type="evidence" value="ECO:0007669"/>
    <property type="project" value="UniProtKB-KW"/>
</dbReference>
<evidence type="ECO:0000256" key="4">
    <source>
        <dbReference type="ARBA" id="ARBA00022691"/>
    </source>
</evidence>
<dbReference type="PRINTS" id="PR00105">
    <property type="entry name" value="C5METTRFRASE"/>
</dbReference>
<gene>
    <name evidence="9" type="ORF">UIB01_09900</name>
</gene>
<dbReference type="GO" id="GO:0003886">
    <property type="term" value="F:DNA (cytosine-5-)-methyltransferase activity"/>
    <property type="evidence" value="ECO:0007669"/>
    <property type="project" value="UniProtKB-EC"/>
</dbReference>
<evidence type="ECO:0000313" key="10">
    <source>
        <dbReference type="Proteomes" id="UP000025238"/>
    </source>
</evidence>
<evidence type="ECO:0000256" key="7">
    <source>
        <dbReference type="PROSITE-ProRule" id="PRU01016"/>
    </source>
</evidence>
<keyword evidence="5" id="KW-0680">Restriction system</keyword>
<sequence length="557" mass="62629">MSRTPPIQVVDLFAGPGGLGEGFSSHGSGETFEIRVSAEMEASARSTLRLRAFYRLLRRDKPEALDDYYDFCETANASQPHTARSRDAWMQADHEAQQLELGTEEGNARLDRMLESRLDETKPWVLIGGPPCQAYSIVGRARNRGKLDYRAEDDRRHFLYLEYLRIIQSKRPAVFVMENVKGILSSRVAGERIFPKILKDLSDPEAALGLSTSGPKYRICSLVADYVYENGADADSIEPENFIIRAEDYGVPQARHRVILLGVSEEYVGALGDHQLEPAAGPSIEQVIGRLPPLRSTLTRLKDSPDAWAAVIRDHLRELHRECRLRVSEMPERVRLASMLGILADTYSSNSMSSGALRVLKRGDCDGVTGTRLDGWLGDERLRYWLNHEARGHMSSDLRRYVYAAAFAETYQYSPKGHRDFDLPGLEPDHKNWKSGKFSDRFRVQRKGYPSTTITSHIAKDGHYFIHYDPRQCRSLTVREAARLQTFPDNYFFLGNRTQQFHQVGNAVPPLLAHQIADVVARIIGAGKARAIGAESHADRESSLAFHLQESKCAAQG</sequence>
<organism evidence="9 10">
    <name type="scientific">Stutzerimonas stutzeri</name>
    <name type="common">Pseudomonas stutzeri</name>
    <dbReference type="NCBI Taxonomy" id="316"/>
    <lineage>
        <taxon>Bacteria</taxon>
        <taxon>Pseudomonadati</taxon>
        <taxon>Pseudomonadota</taxon>
        <taxon>Gammaproteobacteria</taxon>
        <taxon>Pseudomonadales</taxon>
        <taxon>Pseudomonadaceae</taxon>
        <taxon>Stutzerimonas</taxon>
    </lineage>
</organism>
<evidence type="ECO:0000256" key="3">
    <source>
        <dbReference type="ARBA" id="ARBA00022679"/>
    </source>
</evidence>
<dbReference type="PROSITE" id="PS51679">
    <property type="entry name" value="SAM_MT_C5"/>
    <property type="match status" value="1"/>
</dbReference>
<dbReference type="GO" id="GO:0003677">
    <property type="term" value="F:DNA binding"/>
    <property type="evidence" value="ECO:0007669"/>
    <property type="project" value="TreeGrafter"/>
</dbReference>
<dbReference type="PATRIC" id="fig|316.97.peg.1983"/>
<feature type="active site" evidence="7">
    <location>
        <position position="132"/>
    </location>
</feature>
<evidence type="ECO:0000256" key="5">
    <source>
        <dbReference type="ARBA" id="ARBA00022747"/>
    </source>
</evidence>
<keyword evidence="3 7" id="KW-0808">Transferase</keyword>
<keyword evidence="4 7" id="KW-0949">S-adenosyl-L-methionine</keyword>
<dbReference type="AlphaFoldDB" id="A0A023WRL1"/>
<dbReference type="GO" id="GO:0044027">
    <property type="term" value="P:negative regulation of gene expression via chromosomal CpG island methylation"/>
    <property type="evidence" value="ECO:0007669"/>
    <property type="project" value="TreeGrafter"/>
</dbReference>
<dbReference type="GO" id="GO:0032259">
    <property type="term" value="P:methylation"/>
    <property type="evidence" value="ECO:0007669"/>
    <property type="project" value="UniProtKB-KW"/>
</dbReference>
<evidence type="ECO:0000256" key="6">
    <source>
        <dbReference type="ARBA" id="ARBA00047422"/>
    </source>
</evidence>
<dbReference type="Proteomes" id="UP000025238">
    <property type="component" value="Chromosome"/>
</dbReference>
<evidence type="ECO:0000256" key="2">
    <source>
        <dbReference type="ARBA" id="ARBA00022603"/>
    </source>
</evidence>
<dbReference type="Gene3D" id="3.90.120.10">
    <property type="entry name" value="DNA Methylase, subunit A, domain 2"/>
    <property type="match status" value="1"/>
</dbReference>
<dbReference type="Gene3D" id="3.40.50.150">
    <property type="entry name" value="Vaccinia Virus protein VP39"/>
    <property type="match status" value="1"/>
</dbReference>
<reference evidence="9 10" key="1">
    <citation type="submission" date="2014-03" db="EMBL/GenBank/DDBJ databases">
        <title>Complete genome sequence of Pseudomonas stutzeri 19SMN4.</title>
        <authorList>
            <person name="Brunet-Galmes I."/>
            <person name="Nogales B."/>
            <person name="Busquets A."/>
            <person name="Pena A."/>
            <person name="Gomila M."/>
            <person name="Garcia-Valdes E."/>
            <person name="Lalucat J."/>
            <person name="Bennasar A."/>
            <person name="Bosch R."/>
        </authorList>
    </citation>
    <scope>NUCLEOTIDE SEQUENCE [LARGE SCALE GENOMIC DNA]</scope>
    <source>
        <strain evidence="9 10">19SMN4</strain>
    </source>
</reference>
<comment type="similarity">
    <text evidence="7 8">Belongs to the class I-like SAM-binding methyltransferase superfamily. C5-methyltransferase family.</text>
</comment>
<dbReference type="InterPro" id="IPR050390">
    <property type="entry name" value="C5-Methyltransferase"/>
</dbReference>
<dbReference type="Pfam" id="PF00145">
    <property type="entry name" value="DNA_methylase"/>
    <property type="match status" value="2"/>
</dbReference>
<accession>A0A023WRL1</accession>
<comment type="catalytic activity">
    <reaction evidence="6">
        <text>a 2'-deoxycytidine in DNA + S-adenosyl-L-methionine = a 5-methyl-2'-deoxycytidine in DNA + S-adenosyl-L-homocysteine + H(+)</text>
        <dbReference type="Rhea" id="RHEA:13681"/>
        <dbReference type="Rhea" id="RHEA-COMP:11369"/>
        <dbReference type="Rhea" id="RHEA-COMP:11370"/>
        <dbReference type="ChEBI" id="CHEBI:15378"/>
        <dbReference type="ChEBI" id="CHEBI:57856"/>
        <dbReference type="ChEBI" id="CHEBI:59789"/>
        <dbReference type="ChEBI" id="CHEBI:85452"/>
        <dbReference type="ChEBI" id="CHEBI:85454"/>
        <dbReference type="EC" id="2.1.1.37"/>
    </reaction>
</comment>
<dbReference type="REBASE" id="84789">
    <property type="entry name" value="M.Pst19ORF9900P"/>
</dbReference>
<protein>
    <recommendedName>
        <fullName evidence="1">DNA (cytosine-5-)-methyltransferase</fullName>
        <ecNumber evidence="1">2.1.1.37</ecNumber>
    </recommendedName>
</protein>
<dbReference type="NCBIfam" id="TIGR00675">
    <property type="entry name" value="dcm"/>
    <property type="match status" value="1"/>
</dbReference>
<name>A0A023WRL1_STUST</name>
<dbReference type="EC" id="2.1.1.37" evidence="1"/>
<dbReference type="InterPro" id="IPR001525">
    <property type="entry name" value="C5_MeTfrase"/>
</dbReference>
<proteinExistence type="inferred from homology"/>
<evidence type="ECO:0000313" key="9">
    <source>
        <dbReference type="EMBL" id="AHY42773.1"/>
    </source>
</evidence>
<dbReference type="KEGG" id="pstu:UIB01_09900"/>
<dbReference type="PANTHER" id="PTHR10629">
    <property type="entry name" value="CYTOSINE-SPECIFIC METHYLTRANSFERASE"/>
    <property type="match status" value="1"/>
</dbReference>
<dbReference type="SUPFAM" id="SSF53335">
    <property type="entry name" value="S-adenosyl-L-methionine-dependent methyltransferases"/>
    <property type="match status" value="1"/>
</dbReference>
<dbReference type="PANTHER" id="PTHR10629:SF52">
    <property type="entry name" value="DNA (CYTOSINE-5)-METHYLTRANSFERASE 1"/>
    <property type="match status" value="1"/>
</dbReference>
<evidence type="ECO:0000256" key="8">
    <source>
        <dbReference type="RuleBase" id="RU000416"/>
    </source>
</evidence>
<dbReference type="InterPro" id="IPR029063">
    <property type="entry name" value="SAM-dependent_MTases_sf"/>
</dbReference>
<dbReference type="EMBL" id="CP007509">
    <property type="protein sequence ID" value="AHY42773.1"/>
    <property type="molecule type" value="Genomic_DNA"/>
</dbReference>